<dbReference type="InterPro" id="IPR045864">
    <property type="entry name" value="aa-tRNA-synth_II/BPL/LPL"/>
</dbReference>
<dbReference type="AlphaFoldDB" id="A0A4S2GWY6"/>
<evidence type="ECO:0000256" key="5">
    <source>
        <dbReference type="ARBA" id="ARBA00024227"/>
    </source>
</evidence>
<comment type="catalytic activity">
    <reaction evidence="6">
        <text>biotin + L-lysyl-[protein] + ATP = N(6)-biotinyl-L-lysyl-[protein] + AMP + diphosphate + H(+)</text>
        <dbReference type="Rhea" id="RHEA:11756"/>
        <dbReference type="Rhea" id="RHEA-COMP:9752"/>
        <dbReference type="Rhea" id="RHEA-COMP:10505"/>
        <dbReference type="ChEBI" id="CHEBI:15378"/>
        <dbReference type="ChEBI" id="CHEBI:29969"/>
        <dbReference type="ChEBI" id="CHEBI:30616"/>
        <dbReference type="ChEBI" id="CHEBI:33019"/>
        <dbReference type="ChEBI" id="CHEBI:57586"/>
        <dbReference type="ChEBI" id="CHEBI:83144"/>
        <dbReference type="ChEBI" id="CHEBI:456215"/>
        <dbReference type="EC" id="6.3.4.15"/>
    </reaction>
</comment>
<evidence type="ECO:0000313" key="10">
    <source>
        <dbReference type="Proteomes" id="UP000308054"/>
    </source>
</evidence>
<keyword evidence="3" id="KW-0067">ATP-binding</keyword>
<comment type="caution">
    <text evidence="9">The sequence shown here is derived from an EMBL/GenBank/DDBJ whole genome shotgun (WGS) entry which is preliminary data.</text>
</comment>
<evidence type="ECO:0000256" key="6">
    <source>
        <dbReference type="ARBA" id="ARBA00047846"/>
    </source>
</evidence>
<keyword evidence="2" id="KW-0547">Nucleotide-binding</keyword>
<dbReference type="SUPFAM" id="SSF55681">
    <property type="entry name" value="Class II aaRS and biotin synthetases"/>
    <property type="match status" value="1"/>
</dbReference>
<dbReference type="RefSeq" id="WP_135997372.1">
    <property type="nucleotide sequence ID" value="NZ_CP071057.1"/>
</dbReference>
<dbReference type="NCBIfam" id="TIGR00121">
    <property type="entry name" value="birA_ligase"/>
    <property type="match status" value="1"/>
</dbReference>
<evidence type="ECO:0000256" key="4">
    <source>
        <dbReference type="ARBA" id="ARBA00023267"/>
    </source>
</evidence>
<keyword evidence="10" id="KW-1185">Reference proteome</keyword>
<dbReference type="EMBL" id="SRXW01000006">
    <property type="protein sequence ID" value="TGY87398.1"/>
    <property type="molecule type" value="Genomic_DNA"/>
</dbReference>
<evidence type="ECO:0000256" key="1">
    <source>
        <dbReference type="ARBA" id="ARBA00022598"/>
    </source>
</evidence>
<organism evidence="9 10">
    <name type="scientific">Marinicauda algicola</name>
    <dbReference type="NCBI Taxonomy" id="2029849"/>
    <lineage>
        <taxon>Bacteria</taxon>
        <taxon>Pseudomonadati</taxon>
        <taxon>Pseudomonadota</taxon>
        <taxon>Alphaproteobacteria</taxon>
        <taxon>Maricaulales</taxon>
        <taxon>Maricaulaceae</taxon>
        <taxon>Marinicauda</taxon>
    </lineage>
</organism>
<dbReference type="InterPro" id="IPR003142">
    <property type="entry name" value="BPL_C"/>
</dbReference>
<protein>
    <recommendedName>
        <fullName evidence="5">biotin--[biotin carboxyl-carrier protein] ligase</fullName>
        <ecNumber evidence="5">6.3.4.15</ecNumber>
    </recommendedName>
</protein>
<evidence type="ECO:0000256" key="3">
    <source>
        <dbReference type="ARBA" id="ARBA00022840"/>
    </source>
</evidence>
<dbReference type="InterPro" id="IPR004143">
    <property type="entry name" value="BPL_LPL_catalytic"/>
</dbReference>
<dbReference type="Pfam" id="PF03099">
    <property type="entry name" value="BPL_LplA_LipB"/>
    <property type="match status" value="1"/>
</dbReference>
<proteinExistence type="predicted"/>
<dbReference type="InterPro" id="IPR004408">
    <property type="entry name" value="Biotin_CoA_COase_ligase"/>
</dbReference>
<dbReference type="OrthoDB" id="9807064at2"/>
<dbReference type="EC" id="6.3.4.15" evidence="5"/>
<keyword evidence="1 9" id="KW-0436">Ligase</keyword>
<sequence length="246" mass="26244">MADSVRVEHLAETDSTNEEARRRALAGERGPVWIRADAQTSGRGRRGRAWISANGNLFATGLFTLDTGAANAAQLSFAAALAVAEVAREAGIDPALVSLKWPNDVLIAGRKCAGILLESGQRPGGGLWLAVGVGINLAHHPEDSERPATDFSAHGGALSPGRAVEVLARSFEAWLNRWRDHGFAPVRDAWLARAHGLGERCTVRLDTETVEGVFADLMADGTLRLDLADGTRRFISAGDVFFPSAR</sequence>
<dbReference type="GO" id="GO:0005737">
    <property type="term" value="C:cytoplasm"/>
    <property type="evidence" value="ECO:0007669"/>
    <property type="project" value="TreeGrafter"/>
</dbReference>
<dbReference type="PROSITE" id="PS51733">
    <property type="entry name" value="BPL_LPL_CATALYTIC"/>
    <property type="match status" value="1"/>
</dbReference>
<evidence type="ECO:0000256" key="2">
    <source>
        <dbReference type="ARBA" id="ARBA00022741"/>
    </source>
</evidence>
<dbReference type="GO" id="GO:0004077">
    <property type="term" value="F:biotin--[biotin carboxyl-carrier protein] ligase activity"/>
    <property type="evidence" value="ECO:0007669"/>
    <property type="project" value="UniProtKB-EC"/>
</dbReference>
<keyword evidence="4" id="KW-0092">Biotin</keyword>
<dbReference type="PANTHER" id="PTHR12835:SF5">
    <property type="entry name" value="BIOTIN--PROTEIN LIGASE"/>
    <property type="match status" value="1"/>
</dbReference>
<evidence type="ECO:0000313" key="9">
    <source>
        <dbReference type="EMBL" id="TGY87398.1"/>
    </source>
</evidence>
<dbReference type="Gene3D" id="2.30.30.100">
    <property type="match status" value="1"/>
</dbReference>
<reference evidence="9 10" key="1">
    <citation type="journal article" date="2017" name="Int. J. Syst. Evol. Microbiol.">
        <title>Marinicauda algicola sp. nov., isolated from a marine red alga Rhodosorus marinus.</title>
        <authorList>
            <person name="Jeong S.E."/>
            <person name="Jeon S.H."/>
            <person name="Chun B.H."/>
            <person name="Kim D.W."/>
            <person name="Jeon C.O."/>
        </authorList>
    </citation>
    <scope>NUCLEOTIDE SEQUENCE [LARGE SCALE GENOMIC DNA]</scope>
    <source>
        <strain evidence="9 10">JCM 31718</strain>
    </source>
</reference>
<dbReference type="SUPFAM" id="SSF50037">
    <property type="entry name" value="C-terminal domain of transcriptional repressors"/>
    <property type="match status" value="1"/>
</dbReference>
<dbReference type="PANTHER" id="PTHR12835">
    <property type="entry name" value="BIOTIN PROTEIN LIGASE"/>
    <property type="match status" value="1"/>
</dbReference>
<dbReference type="Proteomes" id="UP000308054">
    <property type="component" value="Unassembled WGS sequence"/>
</dbReference>
<dbReference type="InterPro" id="IPR008988">
    <property type="entry name" value="Transcriptional_repressor_C"/>
</dbReference>
<feature type="region of interest" description="Disordered" evidence="7">
    <location>
        <begin position="1"/>
        <end position="24"/>
    </location>
</feature>
<accession>A0A4S2GWY6</accession>
<feature type="domain" description="BPL/LPL catalytic" evidence="8">
    <location>
        <begin position="8"/>
        <end position="179"/>
    </location>
</feature>
<dbReference type="Gene3D" id="3.30.930.10">
    <property type="entry name" value="Bira Bifunctional Protein, Domain 2"/>
    <property type="match status" value="1"/>
</dbReference>
<dbReference type="Pfam" id="PF02237">
    <property type="entry name" value="BPL_C"/>
    <property type="match status" value="1"/>
</dbReference>
<dbReference type="CDD" id="cd16442">
    <property type="entry name" value="BPL"/>
    <property type="match status" value="1"/>
</dbReference>
<evidence type="ECO:0000256" key="7">
    <source>
        <dbReference type="SAM" id="MobiDB-lite"/>
    </source>
</evidence>
<evidence type="ECO:0000259" key="8">
    <source>
        <dbReference type="PROSITE" id="PS51733"/>
    </source>
</evidence>
<dbReference type="GO" id="GO:0005524">
    <property type="term" value="F:ATP binding"/>
    <property type="evidence" value="ECO:0007669"/>
    <property type="project" value="UniProtKB-KW"/>
</dbReference>
<name>A0A4S2GWY6_9PROT</name>
<gene>
    <name evidence="9" type="ORF">E5163_15135</name>
</gene>